<evidence type="ECO:0000313" key="2">
    <source>
        <dbReference type="EMBL" id="CAG2053968.1"/>
    </source>
</evidence>
<dbReference type="Proteomes" id="UP001153148">
    <property type="component" value="Unassembled WGS sequence"/>
</dbReference>
<evidence type="ECO:0000256" key="1">
    <source>
        <dbReference type="SAM" id="MobiDB-lite"/>
    </source>
</evidence>
<protein>
    <submittedName>
        <fullName evidence="2">Uncharacterized protein</fullName>
    </submittedName>
</protein>
<accession>A0ABN7NKY6</accession>
<comment type="caution">
    <text evidence="2">The sequence shown here is derived from an EMBL/GenBank/DDBJ whole genome shotgun (WGS) entry which is preliminary data.</text>
</comment>
<feature type="region of interest" description="Disordered" evidence="1">
    <location>
        <begin position="190"/>
        <end position="214"/>
    </location>
</feature>
<organism evidence="2 3">
    <name type="scientific">Timema podura</name>
    <name type="common">Walking stick</name>
    <dbReference type="NCBI Taxonomy" id="61482"/>
    <lineage>
        <taxon>Eukaryota</taxon>
        <taxon>Metazoa</taxon>
        <taxon>Ecdysozoa</taxon>
        <taxon>Arthropoda</taxon>
        <taxon>Hexapoda</taxon>
        <taxon>Insecta</taxon>
        <taxon>Pterygota</taxon>
        <taxon>Neoptera</taxon>
        <taxon>Polyneoptera</taxon>
        <taxon>Phasmatodea</taxon>
        <taxon>Timematodea</taxon>
        <taxon>Timematoidea</taxon>
        <taxon>Timematidae</taxon>
        <taxon>Timema</taxon>
    </lineage>
</organism>
<sequence length="214" mass="23626">MTSWKPPISVIPGHLETSTLAHLARLPSVGGIGSSVHYKFHNKETLSPRDAFFGVSTNYNHKAFTKKQTDLSYRETIKYLDMVLNLWIIAADPARLANSNLGQATSHLSRRRMSERCVSATVAVREDVAKLHDLQVTVSPTTSLINIPVVAQPLPNSGLSHATGSSYYMTPSPPTHSILPIQAVLTKRCPEEESAGHRTRTDANVYQRIDQLSR</sequence>
<keyword evidence="3" id="KW-1185">Reference proteome</keyword>
<gene>
    <name evidence="2" type="ORF">TPAB3V08_LOCUS1008</name>
</gene>
<evidence type="ECO:0000313" key="3">
    <source>
        <dbReference type="Proteomes" id="UP001153148"/>
    </source>
</evidence>
<feature type="compositionally biased region" description="Basic and acidic residues" evidence="1">
    <location>
        <begin position="190"/>
        <end position="201"/>
    </location>
</feature>
<proteinExistence type="predicted"/>
<dbReference type="EMBL" id="CAJPIN010000841">
    <property type="protein sequence ID" value="CAG2053968.1"/>
    <property type="molecule type" value="Genomic_DNA"/>
</dbReference>
<name>A0ABN7NKY6_TIMPD</name>
<reference evidence="2" key="1">
    <citation type="submission" date="2021-03" db="EMBL/GenBank/DDBJ databases">
        <authorList>
            <person name="Tran Van P."/>
        </authorList>
    </citation>
    <scope>NUCLEOTIDE SEQUENCE</scope>
</reference>